<dbReference type="SMART" id="SM00935">
    <property type="entry name" value="OmpH"/>
    <property type="match status" value="1"/>
</dbReference>
<protein>
    <submittedName>
        <fullName evidence="5">Periplasmic chaperone for outer membrane proteins Skp</fullName>
    </submittedName>
</protein>
<feature type="chain" id="PRO_5013009013" evidence="4">
    <location>
        <begin position="25"/>
        <end position="172"/>
    </location>
</feature>
<evidence type="ECO:0000256" key="4">
    <source>
        <dbReference type="SAM" id="SignalP"/>
    </source>
</evidence>
<feature type="signal peptide" evidence="4">
    <location>
        <begin position="1"/>
        <end position="24"/>
    </location>
</feature>
<dbReference type="Gene3D" id="3.30.910.20">
    <property type="entry name" value="Skp domain"/>
    <property type="match status" value="1"/>
</dbReference>
<accession>A0A238XQC6</accession>
<evidence type="ECO:0000256" key="2">
    <source>
        <dbReference type="ARBA" id="ARBA00022729"/>
    </source>
</evidence>
<dbReference type="EMBL" id="FZOB01000001">
    <property type="protein sequence ID" value="SNR61236.1"/>
    <property type="molecule type" value="Genomic_DNA"/>
</dbReference>
<dbReference type="Pfam" id="PF03938">
    <property type="entry name" value="OmpH"/>
    <property type="match status" value="1"/>
</dbReference>
<dbReference type="SUPFAM" id="SSF111384">
    <property type="entry name" value="OmpH-like"/>
    <property type="match status" value="1"/>
</dbReference>
<keyword evidence="3" id="KW-0175">Coiled coil</keyword>
<evidence type="ECO:0000313" key="5">
    <source>
        <dbReference type="EMBL" id="SNR61236.1"/>
    </source>
</evidence>
<evidence type="ECO:0000256" key="1">
    <source>
        <dbReference type="ARBA" id="ARBA00009091"/>
    </source>
</evidence>
<reference evidence="6" key="1">
    <citation type="submission" date="2017-06" db="EMBL/GenBank/DDBJ databases">
        <authorList>
            <person name="Varghese N."/>
            <person name="Submissions S."/>
        </authorList>
    </citation>
    <scope>NUCLEOTIDE SEQUENCE [LARGE SCALE GENOMIC DNA]</scope>
    <source>
        <strain evidence="6">DSM 15668</strain>
    </source>
</reference>
<dbReference type="InterPro" id="IPR024930">
    <property type="entry name" value="Skp_dom_sf"/>
</dbReference>
<proteinExistence type="inferred from homology"/>
<dbReference type="OrthoDB" id="15004at2"/>
<dbReference type="Proteomes" id="UP000198405">
    <property type="component" value="Unassembled WGS sequence"/>
</dbReference>
<dbReference type="InterPro" id="IPR005632">
    <property type="entry name" value="Chaperone_Skp"/>
</dbReference>
<keyword evidence="6" id="KW-1185">Reference proteome</keyword>
<evidence type="ECO:0000313" key="6">
    <source>
        <dbReference type="Proteomes" id="UP000198405"/>
    </source>
</evidence>
<gene>
    <name evidence="5" type="ORF">SAMN06265340_101182</name>
</gene>
<comment type="similarity">
    <text evidence="1">Belongs to the Skp family.</text>
</comment>
<dbReference type="RefSeq" id="WP_089322214.1">
    <property type="nucleotide sequence ID" value="NZ_FZOB01000001.1"/>
</dbReference>
<dbReference type="GO" id="GO:0050821">
    <property type="term" value="P:protein stabilization"/>
    <property type="evidence" value="ECO:0007669"/>
    <property type="project" value="TreeGrafter"/>
</dbReference>
<dbReference type="GO" id="GO:0005829">
    <property type="term" value="C:cytosol"/>
    <property type="evidence" value="ECO:0007669"/>
    <property type="project" value="TreeGrafter"/>
</dbReference>
<feature type="coiled-coil region" evidence="3">
    <location>
        <begin position="48"/>
        <end position="117"/>
    </location>
</feature>
<name>A0A238XQC6_9BACT</name>
<dbReference type="PANTHER" id="PTHR35089">
    <property type="entry name" value="CHAPERONE PROTEIN SKP"/>
    <property type="match status" value="1"/>
</dbReference>
<dbReference type="AlphaFoldDB" id="A0A238XQC6"/>
<dbReference type="PANTHER" id="PTHR35089:SF1">
    <property type="entry name" value="CHAPERONE PROTEIN SKP"/>
    <property type="match status" value="1"/>
</dbReference>
<organism evidence="5 6">
    <name type="scientific">Desulfurobacterium atlanticum</name>
    <dbReference type="NCBI Taxonomy" id="240169"/>
    <lineage>
        <taxon>Bacteria</taxon>
        <taxon>Pseudomonadati</taxon>
        <taxon>Aquificota</taxon>
        <taxon>Aquificia</taxon>
        <taxon>Desulfurobacteriales</taxon>
        <taxon>Desulfurobacteriaceae</taxon>
        <taxon>Desulfurobacterium</taxon>
    </lineage>
</organism>
<keyword evidence="2 4" id="KW-0732">Signal</keyword>
<dbReference type="GO" id="GO:0051082">
    <property type="term" value="F:unfolded protein binding"/>
    <property type="evidence" value="ECO:0007669"/>
    <property type="project" value="InterPro"/>
</dbReference>
<evidence type="ECO:0000256" key="3">
    <source>
        <dbReference type="SAM" id="Coils"/>
    </source>
</evidence>
<sequence>MRKFLAAATCAVVFSLGFVNTVRAENFAVYYIDMQKIINESPQGKKAKQELESKIKAAESKLKKLADEINALKKELSSPLFNDSTKKKKENELQMKIMEFRQLKQESEQMVAELQKKLTAKIVEDVFKVVAKYRKEHHLPMVVERNEGGIIAADPKYDITDKILKVFSKQGK</sequence>